<gene>
    <name evidence="9" type="ORF">CCE28_18250</name>
</gene>
<sequence>MLDNWKISPRQFKILVIMCFVGTSVLFTPGGLATDAKQDAWLAAIVGTILGLLLVFLYNAIGNHFSHMTLIEYTEKVLGKWLGKTLSLLFVSYLFINCAMVLWSVGDFITTQIIPETPIQYTIMIFSVIIVMGTRLGLETFARSAELLYPFFIGLLIILVIFILPDIEFKNIQPVFEYGMKPILKGGLSYASYTSLTLIALMMIFPAYVNNIKEAKKSFSNGILLGGIVLLVITILCILVLGHDMTSRNAFASYALAKKINLGNFIQRIEAIIAIIWFITIVYKTIIYFYGTILGLGQILKLKDYRPLTLPMGMILVALSLVVYPNTVYASVWNATTWISHVLTYGFFLPLLLLIVSLFKNKKEI</sequence>
<dbReference type="InterPro" id="IPR004761">
    <property type="entry name" value="Spore_GerAB"/>
</dbReference>
<evidence type="ECO:0000256" key="6">
    <source>
        <dbReference type="ARBA" id="ARBA00022989"/>
    </source>
</evidence>
<evidence type="ECO:0000313" key="10">
    <source>
        <dbReference type="Proteomes" id="UP000216024"/>
    </source>
</evidence>
<feature type="transmembrane region" description="Helical" evidence="8">
    <location>
        <begin position="12"/>
        <end position="34"/>
    </location>
</feature>
<accession>A0A267MG48</accession>
<feature type="transmembrane region" description="Helical" evidence="8">
    <location>
        <begin position="338"/>
        <end position="359"/>
    </location>
</feature>
<evidence type="ECO:0000256" key="2">
    <source>
        <dbReference type="ARBA" id="ARBA00007998"/>
    </source>
</evidence>
<comment type="similarity">
    <text evidence="2">Belongs to the amino acid-polyamine-organocation (APC) superfamily. Spore germination protein (SGP) (TC 2.A.3.9) family.</text>
</comment>
<keyword evidence="3" id="KW-0813">Transport</keyword>
<feature type="transmembrane region" description="Helical" evidence="8">
    <location>
        <begin position="271"/>
        <end position="296"/>
    </location>
</feature>
<feature type="transmembrane region" description="Helical" evidence="8">
    <location>
        <begin position="187"/>
        <end position="209"/>
    </location>
</feature>
<evidence type="ECO:0000313" key="9">
    <source>
        <dbReference type="EMBL" id="PAB57763.1"/>
    </source>
</evidence>
<dbReference type="RefSeq" id="WP_095135168.1">
    <property type="nucleotide sequence ID" value="NZ_NIBG01000023.1"/>
</dbReference>
<dbReference type="NCBIfam" id="TIGR00912">
    <property type="entry name" value="2A0309"/>
    <property type="match status" value="1"/>
</dbReference>
<dbReference type="OrthoDB" id="1931502at2"/>
<keyword evidence="5 8" id="KW-0812">Transmembrane</keyword>
<feature type="transmembrane region" description="Helical" evidence="8">
    <location>
        <begin position="81"/>
        <end position="106"/>
    </location>
</feature>
<reference evidence="9 10" key="1">
    <citation type="submission" date="2017-06" db="EMBL/GenBank/DDBJ databases">
        <title>Draft genome sequence of anaerobic fermentative bacterium Anaeromicrobium sediminis DY2726D isolated from West Pacific Ocean sediments.</title>
        <authorList>
            <person name="Zeng X."/>
        </authorList>
    </citation>
    <scope>NUCLEOTIDE SEQUENCE [LARGE SCALE GENOMIC DNA]</scope>
    <source>
        <strain evidence="9 10">DY2726D</strain>
    </source>
</reference>
<dbReference type="Pfam" id="PF03845">
    <property type="entry name" value="Spore_permease"/>
    <property type="match status" value="1"/>
</dbReference>
<feature type="transmembrane region" description="Helical" evidence="8">
    <location>
        <begin position="147"/>
        <end position="167"/>
    </location>
</feature>
<keyword evidence="6 8" id="KW-1133">Transmembrane helix</keyword>
<feature type="transmembrane region" description="Helical" evidence="8">
    <location>
        <begin position="118"/>
        <end position="138"/>
    </location>
</feature>
<evidence type="ECO:0000256" key="8">
    <source>
        <dbReference type="SAM" id="Phobius"/>
    </source>
</evidence>
<keyword evidence="10" id="KW-1185">Reference proteome</keyword>
<evidence type="ECO:0000256" key="5">
    <source>
        <dbReference type="ARBA" id="ARBA00022692"/>
    </source>
</evidence>
<dbReference type="Proteomes" id="UP000216024">
    <property type="component" value="Unassembled WGS sequence"/>
</dbReference>
<dbReference type="Gene3D" id="1.20.1740.10">
    <property type="entry name" value="Amino acid/polyamine transporter I"/>
    <property type="match status" value="1"/>
</dbReference>
<keyword evidence="7 8" id="KW-0472">Membrane</keyword>
<evidence type="ECO:0000256" key="1">
    <source>
        <dbReference type="ARBA" id="ARBA00004141"/>
    </source>
</evidence>
<feature type="transmembrane region" description="Helical" evidence="8">
    <location>
        <begin position="221"/>
        <end position="241"/>
    </location>
</feature>
<protein>
    <submittedName>
        <fullName evidence="9">Spore gernimation protein</fullName>
    </submittedName>
</protein>
<name>A0A267MG48_9FIRM</name>
<feature type="transmembrane region" description="Helical" evidence="8">
    <location>
        <begin position="308"/>
        <end position="326"/>
    </location>
</feature>
<comment type="caution">
    <text evidence="9">The sequence shown here is derived from an EMBL/GenBank/DDBJ whole genome shotgun (WGS) entry which is preliminary data.</text>
</comment>
<evidence type="ECO:0000256" key="4">
    <source>
        <dbReference type="ARBA" id="ARBA00022544"/>
    </source>
</evidence>
<evidence type="ECO:0000256" key="3">
    <source>
        <dbReference type="ARBA" id="ARBA00022448"/>
    </source>
</evidence>
<dbReference type="EMBL" id="NIBG01000023">
    <property type="protein sequence ID" value="PAB57763.1"/>
    <property type="molecule type" value="Genomic_DNA"/>
</dbReference>
<dbReference type="GO" id="GO:0009847">
    <property type="term" value="P:spore germination"/>
    <property type="evidence" value="ECO:0007669"/>
    <property type="project" value="InterPro"/>
</dbReference>
<proteinExistence type="inferred from homology"/>
<comment type="subcellular location">
    <subcellularLocation>
        <location evidence="1">Membrane</location>
        <topology evidence="1">Multi-pass membrane protein</topology>
    </subcellularLocation>
</comment>
<dbReference type="AlphaFoldDB" id="A0A267MG48"/>
<dbReference type="GO" id="GO:0016020">
    <property type="term" value="C:membrane"/>
    <property type="evidence" value="ECO:0007669"/>
    <property type="project" value="UniProtKB-SubCell"/>
</dbReference>
<organism evidence="9 10">
    <name type="scientific">Anaeromicrobium sediminis</name>
    <dbReference type="NCBI Taxonomy" id="1478221"/>
    <lineage>
        <taxon>Bacteria</taxon>
        <taxon>Bacillati</taxon>
        <taxon>Bacillota</taxon>
        <taxon>Clostridia</taxon>
        <taxon>Peptostreptococcales</taxon>
        <taxon>Thermotaleaceae</taxon>
        <taxon>Anaeromicrobium</taxon>
    </lineage>
</organism>
<keyword evidence="4" id="KW-0309">Germination</keyword>
<feature type="transmembrane region" description="Helical" evidence="8">
    <location>
        <begin position="40"/>
        <end position="61"/>
    </location>
</feature>
<evidence type="ECO:0000256" key="7">
    <source>
        <dbReference type="ARBA" id="ARBA00023136"/>
    </source>
</evidence>
<dbReference type="PANTHER" id="PTHR34975:SF2">
    <property type="entry name" value="SPORE GERMINATION PROTEIN A2"/>
    <property type="match status" value="1"/>
</dbReference>
<dbReference type="PANTHER" id="PTHR34975">
    <property type="entry name" value="SPORE GERMINATION PROTEIN A2"/>
    <property type="match status" value="1"/>
</dbReference>